<feature type="region of interest" description="Disordered" evidence="1">
    <location>
        <begin position="1"/>
        <end position="74"/>
    </location>
</feature>
<name>A0ABR2IGA6_9PEZI</name>
<protein>
    <submittedName>
        <fullName evidence="2">Uncharacterized protein</fullName>
    </submittedName>
</protein>
<dbReference type="EMBL" id="JAPCWZ010000005">
    <property type="protein sequence ID" value="KAK8862592.1"/>
    <property type="molecule type" value="Genomic_DNA"/>
</dbReference>
<accession>A0ABR2IGA6</accession>
<evidence type="ECO:0000313" key="3">
    <source>
        <dbReference type="Proteomes" id="UP001390339"/>
    </source>
</evidence>
<evidence type="ECO:0000256" key="1">
    <source>
        <dbReference type="SAM" id="MobiDB-lite"/>
    </source>
</evidence>
<evidence type="ECO:0000313" key="2">
    <source>
        <dbReference type="EMBL" id="KAK8862592.1"/>
    </source>
</evidence>
<keyword evidence="3" id="KW-1185">Reference proteome</keyword>
<organism evidence="2 3">
    <name type="scientific">Apiospora arundinis</name>
    <dbReference type="NCBI Taxonomy" id="335852"/>
    <lineage>
        <taxon>Eukaryota</taxon>
        <taxon>Fungi</taxon>
        <taxon>Dikarya</taxon>
        <taxon>Ascomycota</taxon>
        <taxon>Pezizomycotina</taxon>
        <taxon>Sordariomycetes</taxon>
        <taxon>Xylariomycetidae</taxon>
        <taxon>Amphisphaeriales</taxon>
        <taxon>Apiosporaceae</taxon>
        <taxon>Apiospora</taxon>
    </lineage>
</organism>
<proteinExistence type="predicted"/>
<comment type="caution">
    <text evidence="2">The sequence shown here is derived from an EMBL/GenBank/DDBJ whole genome shotgun (WGS) entry which is preliminary data.</text>
</comment>
<dbReference type="Proteomes" id="UP001390339">
    <property type="component" value="Unassembled WGS sequence"/>
</dbReference>
<reference evidence="2 3" key="1">
    <citation type="journal article" date="2024" name="IMA Fungus">
        <title>Apiospora arundinis, a panoply of carbohydrate-active enzymes and secondary metabolites.</title>
        <authorList>
            <person name="Sorensen T."/>
            <person name="Petersen C."/>
            <person name="Muurmann A.T."/>
            <person name="Christiansen J.V."/>
            <person name="Brundto M.L."/>
            <person name="Overgaard C.K."/>
            <person name="Boysen A.T."/>
            <person name="Wollenberg R.D."/>
            <person name="Larsen T.O."/>
            <person name="Sorensen J.L."/>
            <person name="Nielsen K.L."/>
            <person name="Sondergaard T.E."/>
        </authorList>
    </citation>
    <scope>NUCLEOTIDE SEQUENCE [LARGE SCALE GENOMIC DNA]</scope>
    <source>
        <strain evidence="2 3">AAU 773</strain>
    </source>
</reference>
<sequence>MNPFADQQQGFDRAGKRKATPSSLQIRTQRNVGGFGDQVIQGPPDDLEGHSCDRAAEKGPEEQREEPDDLGQGGRRELVQEMLRNGPAVLASVEGDGATVLPGVKGGGIARLPGVGVESIPLDDHLTAGRHPGDGTELWF</sequence>
<feature type="compositionally biased region" description="Polar residues" evidence="1">
    <location>
        <begin position="1"/>
        <end position="10"/>
    </location>
</feature>
<feature type="compositionally biased region" description="Polar residues" evidence="1">
    <location>
        <begin position="20"/>
        <end position="31"/>
    </location>
</feature>
<gene>
    <name evidence="2" type="ORF">PGQ11_008827</name>
</gene>
<feature type="compositionally biased region" description="Basic and acidic residues" evidence="1">
    <location>
        <begin position="47"/>
        <end position="62"/>
    </location>
</feature>